<dbReference type="PANTHER" id="PTHR34387">
    <property type="entry name" value="SLR1258 PROTEIN"/>
    <property type="match status" value="1"/>
</dbReference>
<name>A2CAE4_PROM3</name>
<protein>
    <submittedName>
        <fullName evidence="2">Probable periplasmic protein</fullName>
    </submittedName>
</protein>
<organism evidence="2 3">
    <name type="scientific">Prochlorococcus marinus (strain MIT 9303)</name>
    <dbReference type="NCBI Taxonomy" id="59922"/>
    <lineage>
        <taxon>Bacteria</taxon>
        <taxon>Bacillati</taxon>
        <taxon>Cyanobacteriota</taxon>
        <taxon>Cyanophyceae</taxon>
        <taxon>Synechococcales</taxon>
        <taxon>Prochlorococcaceae</taxon>
        <taxon>Prochlorococcus</taxon>
    </lineage>
</organism>
<dbReference type="Proteomes" id="UP000002274">
    <property type="component" value="Chromosome"/>
</dbReference>
<reference evidence="2 3" key="1">
    <citation type="journal article" date="2007" name="PLoS Genet.">
        <title>Patterns and implications of gene gain and loss in the evolution of Prochlorococcus.</title>
        <authorList>
            <person name="Kettler G.C."/>
            <person name="Martiny A.C."/>
            <person name="Huang K."/>
            <person name="Zucker J."/>
            <person name="Coleman M.L."/>
            <person name="Rodrigue S."/>
            <person name="Chen F."/>
            <person name="Lapidus A."/>
            <person name="Ferriera S."/>
            <person name="Johnson J."/>
            <person name="Steglich C."/>
            <person name="Church G.M."/>
            <person name="Richardson P."/>
            <person name="Chisholm S.W."/>
        </authorList>
    </citation>
    <scope>NUCLEOTIDE SEQUENCE [LARGE SCALE GENOMIC DNA]</scope>
    <source>
        <strain evidence="2 3">MIT 9303</strain>
    </source>
</reference>
<dbReference type="HOGENOM" id="CLU_077423_0_0_3"/>
<dbReference type="GO" id="GO:0006974">
    <property type="term" value="P:DNA damage response"/>
    <property type="evidence" value="ECO:0007669"/>
    <property type="project" value="TreeGrafter"/>
</dbReference>
<dbReference type="EMBL" id="CP000554">
    <property type="protein sequence ID" value="ABM78454.1"/>
    <property type="molecule type" value="Genomic_DNA"/>
</dbReference>
<dbReference type="PROSITE" id="PS00430">
    <property type="entry name" value="TONB_DEPENDENT_REC_1"/>
    <property type="match status" value="1"/>
</dbReference>
<evidence type="ECO:0000313" key="3">
    <source>
        <dbReference type="Proteomes" id="UP000002274"/>
    </source>
</evidence>
<dbReference type="InterPro" id="IPR007497">
    <property type="entry name" value="SIMPL/DUF541"/>
</dbReference>
<proteinExistence type="predicted"/>
<accession>A2CAE4</accession>
<dbReference type="Pfam" id="PF04402">
    <property type="entry name" value="SIMPL"/>
    <property type="match status" value="1"/>
</dbReference>
<keyword evidence="1" id="KW-0472">Membrane</keyword>
<dbReference type="RefSeq" id="WP_011826342.1">
    <property type="nucleotide sequence ID" value="NC_008820.1"/>
</dbReference>
<dbReference type="InterPro" id="IPR052022">
    <property type="entry name" value="26kDa_periplasmic_antigen"/>
</dbReference>
<evidence type="ECO:0000256" key="1">
    <source>
        <dbReference type="SAM" id="Phobius"/>
    </source>
</evidence>
<evidence type="ECO:0000313" key="2">
    <source>
        <dbReference type="EMBL" id="ABM78454.1"/>
    </source>
</evidence>
<feature type="transmembrane region" description="Helical" evidence="1">
    <location>
        <begin position="27"/>
        <end position="46"/>
    </location>
</feature>
<dbReference type="Gene3D" id="3.30.110.170">
    <property type="entry name" value="Protein of unknown function (DUF541), domain 1"/>
    <property type="match status" value="1"/>
</dbReference>
<dbReference type="AlphaFoldDB" id="A2CAE4"/>
<dbReference type="BioCyc" id="PMAR59922:G1G80-1485-MONOMER"/>
<keyword evidence="1" id="KW-1133">Transmembrane helix</keyword>
<sequence length="259" mass="28185">MTSPQSRSLPSKWTDNTWQLLRRTPPLVFATAVFVCGIVAASSILVKGIRSSNDTITVTGASTERITSDYVDWSVNVKQTGYNQQASYQLLKPSLEKTMVFLKSNGVKPDEIELGTVRSNKDQVRNPKTGELLSTTWTTTQAVLIGSWDVKKIHVISGKISALIGEGVPLSINRPSYTFTKLAAKRVDMLAKATRDARKRAKVIAQEAGSSIGAITNADTGTFQITVPNSTQMSSYGSYDTSTIKKDITAVMGVTFRVE</sequence>
<dbReference type="PANTHER" id="PTHR34387:SF2">
    <property type="entry name" value="SLR1258 PROTEIN"/>
    <property type="match status" value="1"/>
</dbReference>
<dbReference type="KEGG" id="pmf:P9303_17101"/>
<dbReference type="Gene3D" id="3.30.70.2970">
    <property type="entry name" value="Protein of unknown function (DUF541), domain 2"/>
    <property type="match status" value="1"/>
</dbReference>
<gene>
    <name evidence="2" type="ordered locus">P9303_17101</name>
</gene>
<keyword evidence="1" id="KW-0812">Transmembrane</keyword>
<dbReference type="InterPro" id="IPR010916">
    <property type="entry name" value="TonB_box_CS"/>
</dbReference>